<keyword evidence="1" id="KW-0812">Transmembrane</keyword>
<dbReference type="EMBL" id="CADEAL010004403">
    <property type="protein sequence ID" value="CAB1458864.1"/>
    <property type="molecule type" value="Genomic_DNA"/>
</dbReference>
<organism evidence="2 3">
    <name type="scientific">Pleuronectes platessa</name>
    <name type="common">European plaice</name>
    <dbReference type="NCBI Taxonomy" id="8262"/>
    <lineage>
        <taxon>Eukaryota</taxon>
        <taxon>Metazoa</taxon>
        <taxon>Chordata</taxon>
        <taxon>Craniata</taxon>
        <taxon>Vertebrata</taxon>
        <taxon>Euteleostomi</taxon>
        <taxon>Actinopterygii</taxon>
        <taxon>Neopterygii</taxon>
        <taxon>Teleostei</taxon>
        <taxon>Neoteleostei</taxon>
        <taxon>Acanthomorphata</taxon>
        <taxon>Carangaria</taxon>
        <taxon>Pleuronectiformes</taxon>
        <taxon>Pleuronectoidei</taxon>
        <taxon>Pleuronectidae</taxon>
        <taxon>Pleuronectes</taxon>
    </lineage>
</organism>
<sequence length="169" mass="18358">MGQEIHKVTKHLFPPHPFICTLLYQCQCIHHTAPQLAGTELDPHHQIQGMNNECADSQLASFHPSRSLSAHHAAGHQINKQACWSEIQSVSQSACQPMSLESSQPTTQAASHIAVSSLSLLLVHLTSSSLVCIVPYDTSPPPTSTTTTTENTTIQTAVLFTLLLLVFLI</sequence>
<evidence type="ECO:0000313" key="3">
    <source>
        <dbReference type="Proteomes" id="UP001153269"/>
    </source>
</evidence>
<gene>
    <name evidence="2" type="ORF">PLEPLA_LOCUS46698</name>
</gene>
<reference evidence="2" key="1">
    <citation type="submission" date="2020-03" db="EMBL/GenBank/DDBJ databases">
        <authorList>
            <person name="Weist P."/>
        </authorList>
    </citation>
    <scope>NUCLEOTIDE SEQUENCE</scope>
</reference>
<keyword evidence="3" id="KW-1185">Reference proteome</keyword>
<dbReference type="Proteomes" id="UP001153269">
    <property type="component" value="Unassembled WGS sequence"/>
</dbReference>
<protein>
    <submittedName>
        <fullName evidence="2">Uncharacterized protein</fullName>
    </submittedName>
</protein>
<name>A0A9N7ZEF7_PLEPL</name>
<keyword evidence="1" id="KW-0472">Membrane</keyword>
<feature type="transmembrane region" description="Helical" evidence="1">
    <location>
        <begin position="113"/>
        <end position="136"/>
    </location>
</feature>
<proteinExistence type="predicted"/>
<evidence type="ECO:0000256" key="1">
    <source>
        <dbReference type="SAM" id="Phobius"/>
    </source>
</evidence>
<accession>A0A9N7ZEF7</accession>
<evidence type="ECO:0000313" key="2">
    <source>
        <dbReference type="EMBL" id="CAB1458864.1"/>
    </source>
</evidence>
<keyword evidence="1" id="KW-1133">Transmembrane helix</keyword>
<comment type="caution">
    <text evidence="2">The sequence shown here is derived from an EMBL/GenBank/DDBJ whole genome shotgun (WGS) entry which is preliminary data.</text>
</comment>
<dbReference type="AlphaFoldDB" id="A0A9N7ZEF7"/>
<feature type="transmembrane region" description="Helical" evidence="1">
    <location>
        <begin position="152"/>
        <end position="168"/>
    </location>
</feature>